<proteinExistence type="predicted"/>
<keyword evidence="2" id="KW-1185">Reference proteome</keyword>
<dbReference type="Proteomes" id="UP000078540">
    <property type="component" value="Unassembled WGS sequence"/>
</dbReference>
<evidence type="ECO:0000313" key="2">
    <source>
        <dbReference type="Proteomes" id="UP000078540"/>
    </source>
</evidence>
<sequence>MCVFFFRCLHYFSSSAKLEVHNEDCEKLNDCAIRLSNEDDKKECIPFVVYADLECALEKLDRNPESVMYRYQHHNMFSFEYVHCSYDNIIVCFRDKDCIA</sequence>
<protein>
    <submittedName>
        <fullName evidence="1">Uncharacterized protein</fullName>
    </submittedName>
</protein>
<accession>A0A195BBR5</accession>
<gene>
    <name evidence="1" type="ORF">ALC53_08037</name>
</gene>
<name>A0A195BBR5_9HYME</name>
<evidence type="ECO:0000313" key="1">
    <source>
        <dbReference type="EMBL" id="KYM81650.1"/>
    </source>
</evidence>
<dbReference type="EMBL" id="KQ976532">
    <property type="protein sequence ID" value="KYM81650.1"/>
    <property type="molecule type" value="Genomic_DNA"/>
</dbReference>
<reference evidence="1 2" key="1">
    <citation type="submission" date="2015-09" db="EMBL/GenBank/DDBJ databases">
        <title>Atta colombica WGS genome.</title>
        <authorList>
            <person name="Nygaard S."/>
            <person name="Hu H."/>
            <person name="Boomsma J."/>
            <person name="Zhang G."/>
        </authorList>
    </citation>
    <scope>NUCLEOTIDE SEQUENCE [LARGE SCALE GENOMIC DNA]</scope>
    <source>
        <strain evidence="1">Treedump-2</strain>
        <tissue evidence="1">Whole body</tissue>
    </source>
</reference>
<organism evidence="1 2">
    <name type="scientific">Atta colombica</name>
    <dbReference type="NCBI Taxonomy" id="520822"/>
    <lineage>
        <taxon>Eukaryota</taxon>
        <taxon>Metazoa</taxon>
        <taxon>Ecdysozoa</taxon>
        <taxon>Arthropoda</taxon>
        <taxon>Hexapoda</taxon>
        <taxon>Insecta</taxon>
        <taxon>Pterygota</taxon>
        <taxon>Neoptera</taxon>
        <taxon>Endopterygota</taxon>
        <taxon>Hymenoptera</taxon>
        <taxon>Apocrita</taxon>
        <taxon>Aculeata</taxon>
        <taxon>Formicoidea</taxon>
        <taxon>Formicidae</taxon>
        <taxon>Myrmicinae</taxon>
        <taxon>Atta</taxon>
    </lineage>
</organism>
<dbReference type="AlphaFoldDB" id="A0A195BBR5"/>